<dbReference type="SUPFAM" id="SSF56726">
    <property type="entry name" value="DNA topoisomerase IV, alpha subunit"/>
    <property type="match status" value="1"/>
</dbReference>
<comment type="caution">
    <text evidence="2">The sequence shown here is derived from an EMBL/GenBank/DDBJ whole genome shotgun (WGS) entry which is preliminary data.</text>
</comment>
<organism evidence="2 3">
    <name type="scientific">Plastoroseomonas hellenica</name>
    <dbReference type="NCBI Taxonomy" id="2687306"/>
    <lineage>
        <taxon>Bacteria</taxon>
        <taxon>Pseudomonadati</taxon>
        <taxon>Pseudomonadota</taxon>
        <taxon>Alphaproteobacteria</taxon>
        <taxon>Acetobacterales</taxon>
        <taxon>Acetobacteraceae</taxon>
        <taxon>Plastoroseomonas</taxon>
    </lineage>
</organism>
<protein>
    <submittedName>
        <fullName evidence="2">DUF2399 domain-containing protein</fullName>
    </submittedName>
</protein>
<dbReference type="Pfam" id="PF09983">
    <property type="entry name" value="JetD_C"/>
    <property type="match status" value="1"/>
</dbReference>
<dbReference type="Proteomes" id="UP001196870">
    <property type="component" value="Unassembled WGS sequence"/>
</dbReference>
<accession>A0ABS5F7F9</accession>
<evidence type="ECO:0000313" key="3">
    <source>
        <dbReference type="Proteomes" id="UP001196870"/>
    </source>
</evidence>
<dbReference type="InterPro" id="IPR036078">
    <property type="entry name" value="Spo11/TopoVI_A_sf"/>
</dbReference>
<dbReference type="RefSeq" id="WP_211856286.1">
    <property type="nucleotide sequence ID" value="NZ_JAAGBB010000059.1"/>
</dbReference>
<evidence type="ECO:0000259" key="1">
    <source>
        <dbReference type="Pfam" id="PF09983"/>
    </source>
</evidence>
<sequence length="401" mass="43369">MSAEVARALLHLLLDRLEQSPDRKRLPAASPPESFADAAAREAFGQILEDARRAGAVEVQRGKRELRHLIQRVTLADSASLRRFLGRMPSDRIAASLVDELQMQLPDLDPETVDALNALQAGWVLQRKPFGVPPELKAARAFLVALDAVLRRDPLDRHDLRTFSRKATGDSKLIERQRGPLVAWMKTKGRVPPELSGEELLAAVGLVKCAHPVLVAGPVQVRGADMSRLAYCGIAPEDVNGVDLAGAMASLLIIENFASFNRHVHEARGDAEIVVYSGGFPSRVVLQMIRRLVEVFGVQAWHWGDIDAGGVKIADHIARQAAPGLRLHLMTPDLARRFGTRAPPEPALAALSSASEVASLGKFLAEEGAAHLEQEEIDPAPVAVAIPGRSVSSDERVDGEG</sequence>
<name>A0ABS5F7F9_9PROT</name>
<dbReference type="InterPro" id="IPR024534">
    <property type="entry name" value="JetD_C"/>
</dbReference>
<feature type="domain" description="Wadjet protein JetD C-terminal" evidence="1">
    <location>
        <begin position="247"/>
        <end position="378"/>
    </location>
</feature>
<reference evidence="3" key="1">
    <citation type="journal article" date="2021" name="Syst. Appl. Microbiol.">
        <title>Roseomonas hellenica sp. nov., isolated from roots of wild-growing Alkanna tinctoria.</title>
        <authorList>
            <person name="Rat A."/>
            <person name="Naranjo H.D."/>
            <person name="Lebbe L."/>
            <person name="Cnockaert M."/>
            <person name="Krigas N."/>
            <person name="Grigoriadou K."/>
            <person name="Maloupa E."/>
            <person name="Willems A."/>
        </authorList>
    </citation>
    <scope>NUCLEOTIDE SEQUENCE [LARGE SCALE GENOMIC DNA]</scope>
    <source>
        <strain evidence="3">LMG 31523</strain>
    </source>
</reference>
<dbReference type="EMBL" id="JAAGBB010000059">
    <property type="protein sequence ID" value="MBR0668511.1"/>
    <property type="molecule type" value="Genomic_DNA"/>
</dbReference>
<proteinExistence type="predicted"/>
<evidence type="ECO:0000313" key="2">
    <source>
        <dbReference type="EMBL" id="MBR0668511.1"/>
    </source>
</evidence>
<gene>
    <name evidence="2" type="ORF">GXW71_29430</name>
</gene>
<dbReference type="Gene3D" id="3.40.1360.10">
    <property type="match status" value="1"/>
</dbReference>
<keyword evidence="3" id="KW-1185">Reference proteome</keyword>